<dbReference type="InterPro" id="IPR044861">
    <property type="entry name" value="IPNS-like_FE2OG_OXY"/>
</dbReference>
<dbReference type="GO" id="GO:0016491">
    <property type="term" value="F:oxidoreductase activity"/>
    <property type="evidence" value="ECO:0007669"/>
    <property type="project" value="UniProtKB-KW"/>
</dbReference>
<dbReference type="Gramene" id="ONIVA09G06160.1">
    <property type="protein sequence ID" value="ONIVA09G06160.1"/>
    <property type="gene ID" value="ONIVA09G06160"/>
</dbReference>
<dbReference type="eggNOG" id="KOG0143">
    <property type="taxonomic scope" value="Eukaryota"/>
</dbReference>
<dbReference type="AlphaFoldDB" id="A0A0E0II48"/>
<feature type="domain" description="Fe2OG dioxygenase" evidence="6">
    <location>
        <begin position="205"/>
        <end position="305"/>
    </location>
</feature>
<evidence type="ECO:0000256" key="1">
    <source>
        <dbReference type="ARBA" id="ARBA00008056"/>
    </source>
</evidence>
<keyword evidence="4" id="KW-0408">Iron</keyword>
<reference evidence="7" key="1">
    <citation type="submission" date="2015-04" db="UniProtKB">
        <authorList>
            <consortium name="EnsemblPlants"/>
        </authorList>
    </citation>
    <scope>IDENTIFICATION</scope>
    <source>
        <strain evidence="7">SL10</strain>
    </source>
</reference>
<feature type="region of interest" description="Disordered" evidence="5">
    <location>
        <begin position="391"/>
        <end position="417"/>
    </location>
</feature>
<dbReference type="Pfam" id="PF03171">
    <property type="entry name" value="2OG-FeII_Oxy"/>
    <property type="match status" value="2"/>
</dbReference>
<proteinExistence type="inferred from homology"/>
<dbReference type="PROSITE" id="PS51471">
    <property type="entry name" value="FE2OG_OXY"/>
    <property type="match status" value="2"/>
</dbReference>
<dbReference type="EnsemblPlants" id="ONIVA09G06160.1">
    <property type="protein sequence ID" value="ONIVA09G06160.1"/>
    <property type="gene ID" value="ONIVA09G06160"/>
</dbReference>
<dbReference type="InterPro" id="IPR005123">
    <property type="entry name" value="Oxoglu/Fe-dep_dioxygenase_dom"/>
</dbReference>
<dbReference type="FunFam" id="2.60.120.330:FF:000046">
    <property type="entry name" value="Os09g0353700 protein"/>
    <property type="match status" value="2"/>
</dbReference>
<feature type="compositionally biased region" description="Low complexity" evidence="5">
    <location>
        <begin position="391"/>
        <end position="408"/>
    </location>
</feature>
<keyword evidence="3" id="KW-0560">Oxidoreductase</keyword>
<dbReference type="Proteomes" id="UP000006591">
    <property type="component" value="Chromosome 9"/>
</dbReference>
<name>A0A0E0II48_ORYNI</name>
<dbReference type="InterPro" id="IPR026992">
    <property type="entry name" value="DIOX_N"/>
</dbReference>
<evidence type="ECO:0000256" key="4">
    <source>
        <dbReference type="ARBA" id="ARBA00023004"/>
    </source>
</evidence>
<organism evidence="7">
    <name type="scientific">Oryza nivara</name>
    <name type="common">Indian wild rice</name>
    <name type="synonym">Oryza sativa f. spontanea</name>
    <dbReference type="NCBI Taxonomy" id="4536"/>
    <lineage>
        <taxon>Eukaryota</taxon>
        <taxon>Viridiplantae</taxon>
        <taxon>Streptophyta</taxon>
        <taxon>Embryophyta</taxon>
        <taxon>Tracheophyta</taxon>
        <taxon>Spermatophyta</taxon>
        <taxon>Magnoliopsida</taxon>
        <taxon>Liliopsida</taxon>
        <taxon>Poales</taxon>
        <taxon>Poaceae</taxon>
        <taxon>BOP clade</taxon>
        <taxon>Oryzoideae</taxon>
        <taxon>Oryzeae</taxon>
        <taxon>Oryzinae</taxon>
        <taxon>Oryza</taxon>
    </lineage>
</organism>
<feature type="domain" description="Fe2OG dioxygenase" evidence="6">
    <location>
        <begin position="741"/>
        <end position="841"/>
    </location>
</feature>
<dbReference type="Pfam" id="PF14226">
    <property type="entry name" value="DIOX_N"/>
    <property type="match status" value="2"/>
</dbReference>
<keyword evidence="8" id="KW-1185">Reference proteome</keyword>
<evidence type="ECO:0000256" key="2">
    <source>
        <dbReference type="ARBA" id="ARBA00022723"/>
    </source>
</evidence>
<reference evidence="7" key="2">
    <citation type="submission" date="2018-04" db="EMBL/GenBank/DDBJ databases">
        <title>OnivRS2 (Oryza nivara Reference Sequence Version 2).</title>
        <authorList>
            <person name="Zhang J."/>
            <person name="Kudrna D."/>
            <person name="Lee S."/>
            <person name="Talag J."/>
            <person name="Rajasekar S."/>
            <person name="Welchert J."/>
            <person name="Hsing Y.-I."/>
            <person name="Wing R.A."/>
        </authorList>
    </citation>
    <scope>NUCLEOTIDE SEQUENCE [LARGE SCALE GENOMIC DNA]</scope>
    <source>
        <strain evidence="7">SL10</strain>
    </source>
</reference>
<dbReference type="InterPro" id="IPR027443">
    <property type="entry name" value="IPNS-like_sf"/>
</dbReference>
<protein>
    <recommendedName>
        <fullName evidence="6">Fe2OG dioxygenase domain-containing protein</fullName>
    </recommendedName>
</protein>
<dbReference type="STRING" id="4536.A0A0E0II48"/>
<comment type="similarity">
    <text evidence="1">Belongs to the iron/ascorbate-dependent oxidoreductase family.</text>
</comment>
<dbReference type="OMA" id="MEAYGHE"/>
<sequence>MEGINDDSNRDIITEAAAMAFADPHLQIPDRYIRAVGGSGVVVVGDGESLELPVVDMARLLDPEHREAEVALLGSACRSWGFFQLINHGVDEAVIQKMKDNTVQFFELPLEDKNTVAVRPGGIEGFGHHFRSSAGKLDWAENLMVETQPFQQRNLEFWPSKPPTFRDSIDKYAMEMWNLTTRLLRFMASDLGVEQETLLAAFRGKRQTFGLHHYPPCRHPEKVIGISPHSDGFGLTLLLQVNDTLGLQVSKDGRWHPVRPLPGAFIVNVGEILEVLTNGRYKSVFHRVAVDAERGRVTVVVFQDACINGLVKPLPELGETPRYRAIGKSEYFKGHTAEVLGQGERFIDTLKKGFKKEHMPPAATLPAPPPSSTLAVVAAWGGCGRCRLPTSSPGAGSSGGELAASPPVGSGGGEGAAAAAELATLRRTEMSGALTHSHRRKRAMQWPPLSSATMPLAYYSATADSLAPNFWPAATAPAPTPHRQPKECPRPGCYTLTPLREPWSSLEIGFLKRSCKERSTSLGQKANWSLDKSMEGVKAMNRDIITQDAAMAFADHHLHIPDRFVRADEVPAAGEVVVVGGDDESSELPVVDMARLLDPEHREEEIAWLGSACRSWGFFQLINHGVDQAVIQKMKENTVQFFELPLEDKNTVAVRPGGIEGFGHHFRSSAGKLDWAENLIVQTQPFQQRNLDFWPSNPPTFRDSIDKYTVEMSNLTMRLLRFMASDLGVEQEPLLAAFRGKRQSTALHHYPPCRHPEKVIGIAPHSDGFGLTLLLQVDDTPGLQVSNGGRWHPVRPLPGAFIINIGETLEVLTNGLYRSVFHRVVVDTERDRVTVVVFQDVCIDGVLKPLPELGEPLYHAIGKLEYFKGHTTEVVGQGERFIDTLKK</sequence>
<evidence type="ECO:0000313" key="7">
    <source>
        <dbReference type="EnsemblPlants" id="ONIVA09G06160.1"/>
    </source>
</evidence>
<dbReference type="GO" id="GO:0046872">
    <property type="term" value="F:metal ion binding"/>
    <property type="evidence" value="ECO:0007669"/>
    <property type="project" value="UniProtKB-KW"/>
</dbReference>
<evidence type="ECO:0000259" key="6">
    <source>
        <dbReference type="PROSITE" id="PS51471"/>
    </source>
</evidence>
<dbReference type="PANTHER" id="PTHR47991">
    <property type="entry name" value="OXOGLUTARATE/IRON-DEPENDENT DIOXYGENASE"/>
    <property type="match status" value="1"/>
</dbReference>
<evidence type="ECO:0000313" key="8">
    <source>
        <dbReference type="Proteomes" id="UP000006591"/>
    </source>
</evidence>
<dbReference type="Gene3D" id="2.60.120.330">
    <property type="entry name" value="B-lactam Antibiotic, Isopenicillin N Synthase, Chain"/>
    <property type="match status" value="2"/>
</dbReference>
<dbReference type="SUPFAM" id="SSF51197">
    <property type="entry name" value="Clavaminate synthase-like"/>
    <property type="match status" value="2"/>
</dbReference>
<evidence type="ECO:0000256" key="5">
    <source>
        <dbReference type="SAM" id="MobiDB-lite"/>
    </source>
</evidence>
<evidence type="ECO:0000256" key="3">
    <source>
        <dbReference type="ARBA" id="ARBA00023002"/>
    </source>
</evidence>
<accession>A0A0E0II48</accession>
<keyword evidence="2" id="KW-0479">Metal-binding</keyword>
<dbReference type="InterPro" id="IPR050295">
    <property type="entry name" value="Plant_2OG-oxidoreductases"/>
</dbReference>